<dbReference type="PANTHER" id="PTHR11475:SF86">
    <property type="entry name" value="PEROXIDASE"/>
    <property type="match status" value="1"/>
</dbReference>
<dbReference type="Pfam" id="PF03098">
    <property type="entry name" value="An_peroxidase"/>
    <property type="match status" value="1"/>
</dbReference>
<dbReference type="SUPFAM" id="SSF48113">
    <property type="entry name" value="Heme-dependent peroxidases"/>
    <property type="match status" value="1"/>
</dbReference>
<keyword evidence="1" id="KW-0575">Peroxidase</keyword>
<evidence type="ECO:0000313" key="4">
    <source>
        <dbReference type="Proteomes" id="UP001231518"/>
    </source>
</evidence>
<dbReference type="EMBL" id="JARGEI010000015">
    <property type="protein sequence ID" value="KAJ8718931.1"/>
    <property type="molecule type" value="Genomic_DNA"/>
</dbReference>
<reference evidence="3" key="1">
    <citation type="submission" date="2023-03" db="EMBL/GenBank/DDBJ databases">
        <title>Chromosome-level genomes of two armyworms, Mythimna separata and Mythimna loreyi, provide insights into the biosynthesis and reception of sex pheromones.</title>
        <authorList>
            <person name="Zhao H."/>
        </authorList>
    </citation>
    <scope>NUCLEOTIDE SEQUENCE</scope>
    <source>
        <strain evidence="3">BeijingLab</strain>
        <tissue evidence="3">Pupa</tissue>
    </source>
</reference>
<keyword evidence="2" id="KW-0349">Heme</keyword>
<dbReference type="GO" id="GO:0046872">
    <property type="term" value="F:metal ion binding"/>
    <property type="evidence" value="ECO:0007669"/>
    <property type="project" value="UniProtKB-KW"/>
</dbReference>
<dbReference type="PANTHER" id="PTHR11475">
    <property type="entry name" value="OXIDASE/PEROXIDASE"/>
    <property type="match status" value="1"/>
</dbReference>
<keyword evidence="2" id="KW-0408">Iron</keyword>
<dbReference type="GO" id="GO:0006979">
    <property type="term" value="P:response to oxidative stress"/>
    <property type="evidence" value="ECO:0007669"/>
    <property type="project" value="InterPro"/>
</dbReference>
<protein>
    <recommendedName>
        <fullName evidence="5">Peroxidase</fullName>
    </recommendedName>
</protein>
<dbReference type="Gene3D" id="1.10.640.10">
    <property type="entry name" value="Haem peroxidase domain superfamily, animal type"/>
    <property type="match status" value="1"/>
</dbReference>
<accession>A0AAD7YJQ5</accession>
<dbReference type="GO" id="GO:0020037">
    <property type="term" value="F:heme binding"/>
    <property type="evidence" value="ECO:0007669"/>
    <property type="project" value="InterPro"/>
</dbReference>
<evidence type="ECO:0000256" key="1">
    <source>
        <dbReference type="ARBA" id="ARBA00022559"/>
    </source>
</evidence>
<organism evidence="3 4">
    <name type="scientific">Mythimna separata</name>
    <name type="common">Oriental armyworm</name>
    <name type="synonym">Pseudaletia separata</name>
    <dbReference type="NCBI Taxonomy" id="271217"/>
    <lineage>
        <taxon>Eukaryota</taxon>
        <taxon>Metazoa</taxon>
        <taxon>Ecdysozoa</taxon>
        <taxon>Arthropoda</taxon>
        <taxon>Hexapoda</taxon>
        <taxon>Insecta</taxon>
        <taxon>Pterygota</taxon>
        <taxon>Neoptera</taxon>
        <taxon>Endopterygota</taxon>
        <taxon>Lepidoptera</taxon>
        <taxon>Glossata</taxon>
        <taxon>Ditrysia</taxon>
        <taxon>Noctuoidea</taxon>
        <taxon>Noctuidae</taxon>
        <taxon>Noctuinae</taxon>
        <taxon>Hadenini</taxon>
        <taxon>Mythimna</taxon>
    </lineage>
</organism>
<keyword evidence="4" id="KW-1185">Reference proteome</keyword>
<feature type="binding site" description="axial binding residue" evidence="2">
    <location>
        <position position="142"/>
    </location>
    <ligand>
        <name>heme b</name>
        <dbReference type="ChEBI" id="CHEBI:60344"/>
    </ligand>
    <ligandPart>
        <name>Fe</name>
        <dbReference type="ChEBI" id="CHEBI:18248"/>
    </ligandPart>
</feature>
<dbReference type="InterPro" id="IPR037120">
    <property type="entry name" value="Haem_peroxidase_sf_animal"/>
</dbReference>
<evidence type="ECO:0000313" key="3">
    <source>
        <dbReference type="EMBL" id="KAJ8718931.1"/>
    </source>
</evidence>
<comment type="caution">
    <text evidence="3">The sequence shown here is derived from an EMBL/GenBank/DDBJ whole genome shotgun (WGS) entry which is preliminary data.</text>
</comment>
<keyword evidence="2" id="KW-0479">Metal-binding</keyword>
<evidence type="ECO:0008006" key="5">
    <source>
        <dbReference type="Google" id="ProtNLM"/>
    </source>
</evidence>
<name>A0AAD7YJQ5_MYTSE</name>
<gene>
    <name evidence="3" type="ORF">PYW07_016487</name>
</gene>
<dbReference type="AlphaFoldDB" id="A0AAD7YJQ5"/>
<dbReference type="PRINTS" id="PR00457">
    <property type="entry name" value="ANPEROXIDASE"/>
</dbReference>
<dbReference type="Proteomes" id="UP001231518">
    <property type="component" value="Chromosome 8"/>
</dbReference>
<evidence type="ECO:0000256" key="2">
    <source>
        <dbReference type="PIRSR" id="PIRSR619791-2"/>
    </source>
</evidence>
<proteinExistence type="predicted"/>
<dbReference type="GO" id="GO:0004601">
    <property type="term" value="F:peroxidase activity"/>
    <property type="evidence" value="ECO:0007669"/>
    <property type="project" value="UniProtKB-KW"/>
</dbReference>
<sequence>MIGMVSDLVAKETPNVTENVCIQNNDTEPICYQFGFPEVGNYDLRTTALTIFFMREHNRLAKALHEINPCWKDDRLFKVARQINIATASNIFMYELLPSLLGYRNMVNNGLLSENVQHVSTYDAEAVPLVYAEYDIAVRYFHTFLDGRIKTYTESYHYKDEYSYSETLFRSGLLEKGKILEELNRGMFHQYAAKIDDIQDPDISENYYGKKLQKAHDLPAIDIQRGRDMGVRGYNDYRHMCGLKPAKKFRDLIDVMDVEKVEALKKLYEKVDDIDLLAGIMSENDIQGIHVGPTLFCIMTKQLQIFRYSDRFWFERGDQFHSFTLGQLHEIRKTNMARFACDNAEGIKYLQPQAFMSVRPGNMPVPCSHIEGPDLTKWRDGNCHRHNKHSHEASHKSTGYKHTSKATYYGNSGETVPYSRETVPYSRDSVPYNREAVSYSKEAVPYSREAVPYSKEAVPYSGNTVPYSRDTFPYSRDTVPYSRETVSYSRETVPDSSQTVTDFSSFFDNLLSYKPTSQDQGYISM</sequence>
<dbReference type="PROSITE" id="PS50292">
    <property type="entry name" value="PEROXIDASE_3"/>
    <property type="match status" value="1"/>
</dbReference>
<keyword evidence="1" id="KW-0560">Oxidoreductase</keyword>
<dbReference type="InterPro" id="IPR010255">
    <property type="entry name" value="Haem_peroxidase_sf"/>
</dbReference>
<dbReference type="InterPro" id="IPR019791">
    <property type="entry name" value="Haem_peroxidase_animal"/>
</dbReference>